<feature type="domain" description="Apoptosis-antagonizing transcription factor C-terminal" evidence="5">
    <location>
        <begin position="338"/>
        <end position="414"/>
    </location>
</feature>
<feature type="coiled-coil region" evidence="3">
    <location>
        <begin position="182"/>
        <end position="209"/>
    </location>
</feature>
<dbReference type="OrthoDB" id="5783963at2759"/>
<comment type="similarity">
    <text evidence="1">Belongs to the AATF family.</text>
</comment>
<evidence type="ECO:0000259" key="5">
    <source>
        <dbReference type="Pfam" id="PF08164"/>
    </source>
</evidence>
<feature type="compositionally biased region" description="Gly residues" evidence="4">
    <location>
        <begin position="60"/>
        <end position="69"/>
    </location>
</feature>
<evidence type="ECO:0000313" key="8">
    <source>
        <dbReference type="Proteomes" id="UP000297245"/>
    </source>
</evidence>
<evidence type="ECO:0000313" key="7">
    <source>
        <dbReference type="EMBL" id="THU91507.1"/>
    </source>
</evidence>
<protein>
    <recommendedName>
        <fullName evidence="2">Protein BFR2</fullName>
    </recommendedName>
</protein>
<feature type="compositionally biased region" description="Basic and acidic residues" evidence="4">
    <location>
        <begin position="26"/>
        <end position="52"/>
    </location>
</feature>
<organism evidence="7 8">
    <name type="scientific">Dendrothele bispora (strain CBS 962.96)</name>
    <dbReference type="NCBI Taxonomy" id="1314807"/>
    <lineage>
        <taxon>Eukaryota</taxon>
        <taxon>Fungi</taxon>
        <taxon>Dikarya</taxon>
        <taxon>Basidiomycota</taxon>
        <taxon>Agaricomycotina</taxon>
        <taxon>Agaricomycetes</taxon>
        <taxon>Agaricomycetidae</taxon>
        <taxon>Agaricales</taxon>
        <taxon>Agaricales incertae sedis</taxon>
        <taxon>Dendrothele</taxon>
    </lineage>
</organism>
<evidence type="ECO:0000256" key="1">
    <source>
        <dbReference type="ARBA" id="ARBA00008966"/>
    </source>
</evidence>
<evidence type="ECO:0000256" key="3">
    <source>
        <dbReference type="SAM" id="Coils"/>
    </source>
</evidence>
<accession>A0A4S8LQ60</accession>
<dbReference type="EMBL" id="ML179304">
    <property type="protein sequence ID" value="THU91507.1"/>
    <property type="molecule type" value="Genomic_DNA"/>
</dbReference>
<dbReference type="Pfam" id="PF08164">
    <property type="entry name" value="TRAUB"/>
    <property type="match status" value="1"/>
</dbReference>
<evidence type="ECO:0000256" key="2">
    <source>
        <dbReference type="ARBA" id="ARBA00013850"/>
    </source>
</evidence>
<dbReference type="InterPro" id="IPR039223">
    <property type="entry name" value="AATF/Bfr2"/>
</dbReference>
<dbReference type="PANTHER" id="PTHR15565">
    <property type="entry name" value="AATF PROTEIN APOPTOSIS ANTAGONIZING TRANSCRIPTION FACTOR"/>
    <property type="match status" value="1"/>
</dbReference>
<name>A0A4S8LQ60_DENBC</name>
<feature type="region of interest" description="Disordered" evidence="4">
    <location>
        <begin position="26"/>
        <end position="134"/>
    </location>
</feature>
<dbReference type="InterPro" id="IPR012617">
    <property type="entry name" value="AATF_C"/>
</dbReference>
<keyword evidence="3" id="KW-0175">Coiled coil</keyword>
<evidence type="ECO:0000256" key="4">
    <source>
        <dbReference type="SAM" id="MobiDB-lite"/>
    </source>
</evidence>
<evidence type="ECO:0000259" key="6">
    <source>
        <dbReference type="Pfam" id="PF13339"/>
    </source>
</evidence>
<gene>
    <name evidence="7" type="ORF">K435DRAFT_820811</name>
</gene>
<feature type="compositionally biased region" description="Basic and acidic residues" evidence="4">
    <location>
        <begin position="106"/>
        <end position="119"/>
    </location>
</feature>
<dbReference type="AlphaFoldDB" id="A0A4S8LQ60"/>
<dbReference type="InterPro" id="IPR025160">
    <property type="entry name" value="AATF"/>
</dbReference>
<dbReference type="GO" id="GO:0000462">
    <property type="term" value="P:maturation of SSU-rRNA from tricistronic rRNA transcript (SSU-rRNA, 5.8S rRNA, LSU-rRNA)"/>
    <property type="evidence" value="ECO:0007669"/>
    <property type="project" value="TreeGrafter"/>
</dbReference>
<reference evidence="7 8" key="1">
    <citation type="journal article" date="2019" name="Nat. Ecol. Evol.">
        <title>Megaphylogeny resolves global patterns of mushroom evolution.</title>
        <authorList>
            <person name="Varga T."/>
            <person name="Krizsan K."/>
            <person name="Foldi C."/>
            <person name="Dima B."/>
            <person name="Sanchez-Garcia M."/>
            <person name="Sanchez-Ramirez S."/>
            <person name="Szollosi G.J."/>
            <person name="Szarkandi J.G."/>
            <person name="Papp V."/>
            <person name="Albert L."/>
            <person name="Andreopoulos W."/>
            <person name="Angelini C."/>
            <person name="Antonin V."/>
            <person name="Barry K.W."/>
            <person name="Bougher N.L."/>
            <person name="Buchanan P."/>
            <person name="Buyck B."/>
            <person name="Bense V."/>
            <person name="Catcheside P."/>
            <person name="Chovatia M."/>
            <person name="Cooper J."/>
            <person name="Damon W."/>
            <person name="Desjardin D."/>
            <person name="Finy P."/>
            <person name="Geml J."/>
            <person name="Haridas S."/>
            <person name="Hughes K."/>
            <person name="Justo A."/>
            <person name="Karasinski D."/>
            <person name="Kautmanova I."/>
            <person name="Kiss B."/>
            <person name="Kocsube S."/>
            <person name="Kotiranta H."/>
            <person name="LaButti K.M."/>
            <person name="Lechner B.E."/>
            <person name="Liimatainen K."/>
            <person name="Lipzen A."/>
            <person name="Lukacs Z."/>
            <person name="Mihaltcheva S."/>
            <person name="Morgado L.N."/>
            <person name="Niskanen T."/>
            <person name="Noordeloos M.E."/>
            <person name="Ohm R.A."/>
            <person name="Ortiz-Santana B."/>
            <person name="Ovrebo C."/>
            <person name="Racz N."/>
            <person name="Riley R."/>
            <person name="Savchenko A."/>
            <person name="Shiryaev A."/>
            <person name="Soop K."/>
            <person name="Spirin V."/>
            <person name="Szebenyi C."/>
            <person name="Tomsovsky M."/>
            <person name="Tulloss R.E."/>
            <person name="Uehling J."/>
            <person name="Grigoriev I.V."/>
            <person name="Vagvolgyi C."/>
            <person name="Papp T."/>
            <person name="Martin F.M."/>
            <person name="Miettinen O."/>
            <person name="Hibbett D.S."/>
            <person name="Nagy L.G."/>
        </authorList>
    </citation>
    <scope>NUCLEOTIDE SEQUENCE [LARGE SCALE GENOMIC DNA]</scope>
    <source>
        <strain evidence="7 8">CBS 962.96</strain>
    </source>
</reference>
<dbReference type="Pfam" id="PF13339">
    <property type="entry name" value="AATF-Che1"/>
    <property type="match status" value="1"/>
</dbReference>
<feature type="compositionally biased region" description="Acidic residues" evidence="4">
    <location>
        <begin position="73"/>
        <end position="93"/>
    </location>
</feature>
<dbReference type="Proteomes" id="UP000297245">
    <property type="component" value="Unassembled WGS sequence"/>
</dbReference>
<proteinExistence type="inferred from homology"/>
<dbReference type="GO" id="GO:0005730">
    <property type="term" value="C:nucleolus"/>
    <property type="evidence" value="ECO:0007669"/>
    <property type="project" value="TreeGrafter"/>
</dbReference>
<keyword evidence="8" id="KW-1185">Reference proteome</keyword>
<feature type="domain" description="AATF leucine zipper-containing" evidence="6">
    <location>
        <begin position="132"/>
        <end position="261"/>
    </location>
</feature>
<dbReference type="PANTHER" id="PTHR15565:SF0">
    <property type="entry name" value="PROTEIN AATF"/>
    <property type="match status" value="1"/>
</dbReference>
<sequence length="451" mass="50559">MNVNFICSRCSMFFHSPSKLRKLQDSIADPKYDGVKISRKQLTEADDMHSESGDEEEYGDGSGSEGGFGQMDEGVEDDEDTPSSGSDIEEDGDEKGLTENSDQEERDAVVRHSSVKEADEMTSALRRKQEDDRRKGIAVSKQISIWDSLLDARIRLQKSMSSANTLPNTADYISSPEYQQSLTKMLEEAALLSEDLIELRESLMEVNEAIEIPPRKKRRLESESSISGYETYLRDTSQVTSDLEHAYHPHLIQTLSKWSSKIQAVAPSVLLPSNRNAFSKDRSALKSAGQLVDETLEGHEKLLSRTRIWRGKEPRIGVSSEEGGNQEDIEVFDDTDFYQQLLRDVIDSRGASGGDDWMTIQKQKKAKKKVDTKASKGRKLRYEVHEKLQHFMAPVVVRGTWHEEQIDELFASLLGKGFENATEQVESALSAPDIVSQEVPVGGLEGFRVFG</sequence>